<feature type="region of interest" description="Disordered" evidence="1">
    <location>
        <begin position="15"/>
        <end position="42"/>
    </location>
</feature>
<accession>A0ABQ0LZD4</accession>
<feature type="chain" id="PRO_5045867536" evidence="2">
    <location>
        <begin position="24"/>
        <end position="249"/>
    </location>
</feature>
<sequence>MRSATLSFHSLAMLSSTGQPADGIPNEESFLEPGPTNDQRQRLTSTMSCVVLSEQGLGLRPARPTRIRSGPEPIYRPSLPRRPDKRPSPPFTPVLSLLPARRAPFDGSYENAHTNARNARRRRPRAPQNTNKTDETRRAPLSRPLVHVAPETAFLDGQERVVIGRWRRRIGSRSWYRCSSSLRRLAAFPSDPETVMRASLALRSRERSRERDGAARVQRPICPEPPTTMHSMSMEDTPPVPRWIRRIRQ</sequence>
<evidence type="ECO:0000313" key="3">
    <source>
        <dbReference type="EMBL" id="GAT56429.1"/>
    </source>
</evidence>
<organism evidence="3 4">
    <name type="scientific">Mycena chlorophos</name>
    <name type="common">Agaric fungus</name>
    <name type="synonym">Agaricus chlorophos</name>
    <dbReference type="NCBI Taxonomy" id="658473"/>
    <lineage>
        <taxon>Eukaryota</taxon>
        <taxon>Fungi</taxon>
        <taxon>Dikarya</taxon>
        <taxon>Basidiomycota</taxon>
        <taxon>Agaricomycotina</taxon>
        <taxon>Agaricomycetes</taxon>
        <taxon>Agaricomycetidae</taxon>
        <taxon>Agaricales</taxon>
        <taxon>Marasmiineae</taxon>
        <taxon>Mycenaceae</taxon>
        <taxon>Mycena</taxon>
    </lineage>
</organism>
<proteinExistence type="predicted"/>
<evidence type="ECO:0000256" key="2">
    <source>
        <dbReference type="SAM" id="SignalP"/>
    </source>
</evidence>
<dbReference type="Proteomes" id="UP000815677">
    <property type="component" value="Unassembled WGS sequence"/>
</dbReference>
<evidence type="ECO:0000256" key="1">
    <source>
        <dbReference type="SAM" id="MobiDB-lite"/>
    </source>
</evidence>
<feature type="region of interest" description="Disordered" evidence="1">
    <location>
        <begin position="55"/>
        <end position="138"/>
    </location>
</feature>
<keyword evidence="2" id="KW-0732">Signal</keyword>
<reference evidence="3" key="1">
    <citation type="submission" date="2014-09" db="EMBL/GenBank/DDBJ databases">
        <title>Genome sequence of the luminous mushroom Mycena chlorophos for searching fungal bioluminescence genes.</title>
        <authorList>
            <person name="Tanaka Y."/>
            <person name="Kasuga D."/>
            <person name="Oba Y."/>
            <person name="Hase S."/>
            <person name="Sato K."/>
            <person name="Oba Y."/>
            <person name="Sakakibara Y."/>
        </authorList>
    </citation>
    <scope>NUCLEOTIDE SEQUENCE</scope>
</reference>
<evidence type="ECO:0000313" key="4">
    <source>
        <dbReference type="Proteomes" id="UP000815677"/>
    </source>
</evidence>
<feature type="region of interest" description="Disordered" evidence="1">
    <location>
        <begin position="204"/>
        <end position="240"/>
    </location>
</feature>
<keyword evidence="4" id="KW-1185">Reference proteome</keyword>
<feature type="compositionally biased region" description="Basic and acidic residues" evidence="1">
    <location>
        <begin position="204"/>
        <end position="214"/>
    </location>
</feature>
<dbReference type="EMBL" id="DF849266">
    <property type="protein sequence ID" value="GAT56429.1"/>
    <property type="molecule type" value="Genomic_DNA"/>
</dbReference>
<feature type="signal peptide" evidence="2">
    <location>
        <begin position="1"/>
        <end position="23"/>
    </location>
</feature>
<protein>
    <submittedName>
        <fullName evidence="3">Uncharacterized protein</fullName>
    </submittedName>
</protein>
<gene>
    <name evidence="3" type="ORF">MCHLO_13085</name>
</gene>
<name>A0ABQ0LZD4_MYCCL</name>